<proteinExistence type="predicted"/>
<reference evidence="1" key="1">
    <citation type="submission" date="2022-04" db="EMBL/GenBank/DDBJ databases">
        <title>Genome of the entomopathogenic fungus Entomophthora muscae.</title>
        <authorList>
            <person name="Elya C."/>
            <person name="Lovett B.R."/>
            <person name="Lee E."/>
            <person name="Macias A.M."/>
            <person name="Hajek A.E."/>
            <person name="De Bivort B.L."/>
            <person name="Kasson M.T."/>
            <person name="De Fine Licht H.H."/>
            <person name="Stajich J.E."/>
        </authorList>
    </citation>
    <scope>NUCLEOTIDE SEQUENCE</scope>
    <source>
        <strain evidence="1">Berkeley</strain>
    </source>
</reference>
<keyword evidence="2" id="KW-1185">Reference proteome</keyword>
<gene>
    <name evidence="1" type="ORF">DSO57_1004357</name>
</gene>
<sequence>MFLKVIVCVIFLFALCSYAILGYSLAIYCFGVEKIVREPPKYDQGAITTVIQPSSLQFFKCEWNGPINNKSLFQPPGPEPFKHICLPTSHSTELCFWIKRSSLLLADPYYPEETLEYVHPYKCSVRIPIKVASNGMFLPNSGISHTLIPPHINPRMHLNVIPASRTLLYHGKSVHYPWIRTFHWKYEGIYTLSSRPYKKFEFTYYFPVLLPSRIPAAIYGLCRQSAINDASCSKDIFNISQH</sequence>
<comment type="caution">
    <text evidence="1">The sequence shown here is derived from an EMBL/GenBank/DDBJ whole genome shotgun (WGS) entry which is preliminary data.</text>
</comment>
<name>A0ACC2T813_9FUNG</name>
<evidence type="ECO:0000313" key="1">
    <source>
        <dbReference type="EMBL" id="KAJ9070765.1"/>
    </source>
</evidence>
<accession>A0ACC2T813</accession>
<organism evidence="1 2">
    <name type="scientific">Entomophthora muscae</name>
    <dbReference type="NCBI Taxonomy" id="34485"/>
    <lineage>
        <taxon>Eukaryota</taxon>
        <taxon>Fungi</taxon>
        <taxon>Fungi incertae sedis</taxon>
        <taxon>Zoopagomycota</taxon>
        <taxon>Entomophthoromycotina</taxon>
        <taxon>Entomophthoromycetes</taxon>
        <taxon>Entomophthorales</taxon>
        <taxon>Entomophthoraceae</taxon>
        <taxon>Entomophthora</taxon>
    </lineage>
</organism>
<protein>
    <submittedName>
        <fullName evidence="1">Uncharacterized protein</fullName>
    </submittedName>
</protein>
<evidence type="ECO:0000313" key="2">
    <source>
        <dbReference type="Proteomes" id="UP001165960"/>
    </source>
</evidence>
<dbReference type="EMBL" id="QTSX02003561">
    <property type="protein sequence ID" value="KAJ9070765.1"/>
    <property type="molecule type" value="Genomic_DNA"/>
</dbReference>
<dbReference type="Proteomes" id="UP001165960">
    <property type="component" value="Unassembled WGS sequence"/>
</dbReference>